<protein>
    <recommendedName>
        <fullName evidence="7">Mce-associated membrane protein</fullName>
    </recommendedName>
</protein>
<comment type="caution">
    <text evidence="5">The sequence shown here is derived from an EMBL/GenBank/DDBJ whole genome shotgun (WGS) entry which is preliminary data.</text>
</comment>
<accession>A0ABX1SD40</accession>
<dbReference type="Proteomes" id="UP000820669">
    <property type="component" value="Unassembled WGS sequence"/>
</dbReference>
<proteinExistence type="predicted"/>
<evidence type="ECO:0000313" key="5">
    <source>
        <dbReference type="EMBL" id="NMH98266.1"/>
    </source>
</evidence>
<organism evidence="5 6">
    <name type="scientific">Pseudonocardia acidicola</name>
    <dbReference type="NCBI Taxonomy" id="2724939"/>
    <lineage>
        <taxon>Bacteria</taxon>
        <taxon>Bacillati</taxon>
        <taxon>Actinomycetota</taxon>
        <taxon>Actinomycetes</taxon>
        <taxon>Pseudonocardiales</taxon>
        <taxon>Pseudonocardiaceae</taxon>
        <taxon>Pseudonocardia</taxon>
    </lineage>
</organism>
<evidence type="ECO:0000256" key="1">
    <source>
        <dbReference type="ARBA" id="ARBA00004370"/>
    </source>
</evidence>
<evidence type="ECO:0000256" key="2">
    <source>
        <dbReference type="ARBA" id="ARBA00023136"/>
    </source>
</evidence>
<keyword evidence="4" id="KW-0812">Transmembrane</keyword>
<sequence>MPSADGTTTTDSPPEDATTDNATDEAATAAATDAPETSPGSPSPAGEAGPEPANRTAGSGPSSRGRRSTALLGAAVVLLAAGGAGLGVRWADQNHQEALRAQAVDAATRTATALTTLSHDRADQGVQALVDSSTGDFHDQMTRDQQAFIAFLQQGGVTSNGEVVAVAPDHVDDDGARVLVAASAHITSAQSPQQQSPADYRMAIELQHVGGRWLTSDVEFLP</sequence>
<dbReference type="PANTHER" id="PTHR37042">
    <property type="entry name" value="OUTER MEMBRANE PROTEIN RV1973"/>
    <property type="match status" value="1"/>
</dbReference>
<feature type="compositionally biased region" description="Low complexity" evidence="3">
    <location>
        <begin position="19"/>
        <end position="67"/>
    </location>
</feature>
<evidence type="ECO:0000313" key="6">
    <source>
        <dbReference type="Proteomes" id="UP000820669"/>
    </source>
</evidence>
<keyword evidence="4" id="KW-1133">Transmembrane helix</keyword>
<comment type="subcellular location">
    <subcellularLocation>
        <location evidence="1">Membrane</location>
    </subcellularLocation>
</comment>
<evidence type="ECO:0008006" key="7">
    <source>
        <dbReference type="Google" id="ProtNLM"/>
    </source>
</evidence>
<reference evidence="5 6" key="1">
    <citation type="submission" date="2020-04" db="EMBL/GenBank/DDBJ databases">
        <authorList>
            <person name="Klaysubun C."/>
            <person name="Duangmal K."/>
            <person name="Lipun K."/>
        </authorList>
    </citation>
    <scope>NUCLEOTIDE SEQUENCE [LARGE SCALE GENOMIC DNA]</scope>
    <source>
        <strain evidence="5 6">K10HN5</strain>
    </source>
</reference>
<feature type="compositionally biased region" description="Polar residues" evidence="3">
    <location>
        <begin position="1"/>
        <end position="12"/>
    </location>
</feature>
<gene>
    <name evidence="5" type="ORF">HF526_13230</name>
</gene>
<dbReference type="EMBL" id="JAAXLA010000020">
    <property type="protein sequence ID" value="NMH98266.1"/>
    <property type="molecule type" value="Genomic_DNA"/>
</dbReference>
<feature type="region of interest" description="Disordered" evidence="3">
    <location>
        <begin position="1"/>
        <end position="67"/>
    </location>
</feature>
<dbReference type="RefSeq" id="WP_169381704.1">
    <property type="nucleotide sequence ID" value="NZ_JAAXLA010000020.1"/>
</dbReference>
<evidence type="ECO:0000256" key="3">
    <source>
        <dbReference type="SAM" id="MobiDB-lite"/>
    </source>
</evidence>
<keyword evidence="2 4" id="KW-0472">Membrane</keyword>
<name>A0ABX1SD40_9PSEU</name>
<keyword evidence="6" id="KW-1185">Reference proteome</keyword>
<dbReference type="PANTHER" id="PTHR37042:SF4">
    <property type="entry name" value="OUTER MEMBRANE PROTEIN RV1973"/>
    <property type="match status" value="1"/>
</dbReference>
<feature type="transmembrane region" description="Helical" evidence="4">
    <location>
        <begin position="70"/>
        <end position="91"/>
    </location>
</feature>
<evidence type="ECO:0000256" key="4">
    <source>
        <dbReference type="SAM" id="Phobius"/>
    </source>
</evidence>